<feature type="transmembrane region" description="Helical" evidence="1">
    <location>
        <begin position="16"/>
        <end position="37"/>
    </location>
</feature>
<dbReference type="AlphaFoldDB" id="A0AAQ3JU60"/>
<evidence type="ECO:0000313" key="2">
    <source>
        <dbReference type="EMBL" id="WOK96106.1"/>
    </source>
</evidence>
<proteinExistence type="predicted"/>
<evidence type="ECO:0008006" key="4">
    <source>
        <dbReference type="Google" id="ProtNLM"/>
    </source>
</evidence>
<reference evidence="2 3" key="1">
    <citation type="submission" date="2023-10" db="EMBL/GenBank/DDBJ databases">
        <title>Chromosome-scale genome assembly provides insights into flower coloration mechanisms of Canna indica.</title>
        <authorList>
            <person name="Li C."/>
        </authorList>
    </citation>
    <scope>NUCLEOTIDE SEQUENCE [LARGE SCALE GENOMIC DNA]</scope>
    <source>
        <tissue evidence="2">Flower</tissue>
    </source>
</reference>
<dbReference type="PANTHER" id="PTHR10492:SF57">
    <property type="entry name" value="ATP-DEPENDENT DNA HELICASE"/>
    <property type="match status" value="1"/>
</dbReference>
<accession>A0AAQ3JU60</accession>
<evidence type="ECO:0000313" key="3">
    <source>
        <dbReference type="Proteomes" id="UP001327560"/>
    </source>
</evidence>
<keyword evidence="1" id="KW-0472">Membrane</keyword>
<gene>
    <name evidence="2" type="ORF">Cni_G04813</name>
</gene>
<keyword evidence="1" id="KW-1133">Transmembrane helix</keyword>
<evidence type="ECO:0000256" key="1">
    <source>
        <dbReference type="SAM" id="Phobius"/>
    </source>
</evidence>
<dbReference type="EMBL" id="CP136891">
    <property type="protein sequence ID" value="WOK96106.1"/>
    <property type="molecule type" value="Genomic_DNA"/>
</dbReference>
<organism evidence="2 3">
    <name type="scientific">Canna indica</name>
    <name type="common">Indian-shot</name>
    <dbReference type="NCBI Taxonomy" id="4628"/>
    <lineage>
        <taxon>Eukaryota</taxon>
        <taxon>Viridiplantae</taxon>
        <taxon>Streptophyta</taxon>
        <taxon>Embryophyta</taxon>
        <taxon>Tracheophyta</taxon>
        <taxon>Spermatophyta</taxon>
        <taxon>Magnoliopsida</taxon>
        <taxon>Liliopsida</taxon>
        <taxon>Zingiberales</taxon>
        <taxon>Cannaceae</taxon>
        <taxon>Canna</taxon>
    </lineage>
</organism>
<keyword evidence="1" id="KW-0812">Transmembrane</keyword>
<sequence>MKEAIIWASPSQLRQLFVMLIVFCNVSNPLALWNCFWKFMSEDVSYKIKEALRLFSYELPKMQLKNYTLIELEKILSNCSTTLSAFDLPTPESSVIPHFQNRLLAEELDYNIVQLEQQYLNLLSTLNVEQKEIHDAVVDSVMTNSGMTQIERQEIAQFAAWILSVGDGSPNCGTTLNSLDEQWIKISSDLLLPNSDDPIKSIILATYEDMSNQYRNINYFKERAIIAPTNDAVAIINEQALELLSGQASTFYSFDSICNSA</sequence>
<dbReference type="PANTHER" id="PTHR10492">
    <property type="match status" value="1"/>
</dbReference>
<name>A0AAQ3JU60_9LILI</name>
<protein>
    <recommendedName>
        <fullName evidence="4">ATP-dependent DNA helicase</fullName>
    </recommendedName>
</protein>
<keyword evidence="3" id="KW-1185">Reference proteome</keyword>
<dbReference type="Proteomes" id="UP001327560">
    <property type="component" value="Chromosome 2"/>
</dbReference>